<dbReference type="Gene3D" id="2.40.180.10">
    <property type="entry name" value="Catalase core domain"/>
    <property type="match status" value="1"/>
</dbReference>
<dbReference type="Pfam" id="PF20519">
    <property type="entry name" value="Polycystin_dom"/>
    <property type="match status" value="1"/>
</dbReference>
<dbReference type="EMBL" id="RCHS01000659">
    <property type="protein sequence ID" value="RMX57367.1"/>
    <property type="molecule type" value="Genomic_DNA"/>
</dbReference>
<comment type="caution">
    <text evidence="8">Lacks conserved residue(s) required for the propagation of feature annotation.</text>
</comment>
<keyword evidence="13" id="KW-1185">Reference proteome</keyword>
<feature type="transmembrane region" description="Helical" evidence="9">
    <location>
        <begin position="1541"/>
        <end position="1562"/>
    </location>
</feature>
<dbReference type="InterPro" id="IPR046338">
    <property type="entry name" value="GAIN_dom_sf"/>
</dbReference>
<keyword evidence="4" id="KW-0732">Signal</keyword>
<comment type="caution">
    <text evidence="12">The sequence shown here is derived from an EMBL/GenBank/DDBJ whole genome shotgun (WGS) entry which is preliminary data.</text>
</comment>
<dbReference type="InterPro" id="IPR001024">
    <property type="entry name" value="PLAT/LH2_dom"/>
</dbReference>
<evidence type="ECO:0000256" key="2">
    <source>
        <dbReference type="ARBA" id="ARBA00007200"/>
    </source>
</evidence>
<comment type="similarity">
    <text evidence="2">Belongs to the polycystin family.</text>
</comment>
<feature type="domain" description="GAIN-B" evidence="11">
    <location>
        <begin position="617"/>
        <end position="783"/>
    </location>
</feature>
<evidence type="ECO:0008006" key="14">
    <source>
        <dbReference type="Google" id="ProtNLM"/>
    </source>
</evidence>
<dbReference type="InterPro" id="IPR000203">
    <property type="entry name" value="GPS"/>
</dbReference>
<dbReference type="SMART" id="SM00308">
    <property type="entry name" value="LH2"/>
    <property type="match status" value="2"/>
</dbReference>
<evidence type="ECO:0000256" key="6">
    <source>
        <dbReference type="ARBA" id="ARBA00023136"/>
    </source>
</evidence>
<accession>A0A3M6UUT4</accession>
<dbReference type="InterPro" id="IPR036392">
    <property type="entry name" value="PLAT/LH2_dom_sf"/>
</dbReference>
<feature type="transmembrane region" description="Helical" evidence="9">
    <location>
        <begin position="1649"/>
        <end position="1669"/>
    </location>
</feature>
<dbReference type="PANTHER" id="PTHR10877:SF150">
    <property type="entry name" value="REJ DOMAIN-CONTAINING PROTEIN"/>
    <property type="match status" value="1"/>
</dbReference>
<keyword evidence="3 9" id="KW-0812">Transmembrane</keyword>
<feature type="transmembrane region" description="Helical" evidence="9">
    <location>
        <begin position="1582"/>
        <end position="1605"/>
    </location>
</feature>
<dbReference type="Gene3D" id="2.60.60.20">
    <property type="entry name" value="PLAT/LH2 domain"/>
    <property type="match status" value="1"/>
</dbReference>
<dbReference type="Pfam" id="PF08016">
    <property type="entry name" value="PKD_channel"/>
    <property type="match status" value="1"/>
</dbReference>
<feature type="transmembrane region" description="Helical" evidence="9">
    <location>
        <begin position="1459"/>
        <end position="1483"/>
    </location>
</feature>
<evidence type="ECO:0000256" key="3">
    <source>
        <dbReference type="ARBA" id="ARBA00022692"/>
    </source>
</evidence>
<gene>
    <name evidence="12" type="ORF">pdam_00016037</name>
</gene>
<evidence type="ECO:0000256" key="7">
    <source>
        <dbReference type="ARBA" id="ARBA00023157"/>
    </source>
</evidence>
<feature type="domain" description="PLAT" evidence="10">
    <location>
        <begin position="844"/>
        <end position="964"/>
    </location>
</feature>
<evidence type="ECO:0000256" key="4">
    <source>
        <dbReference type="ARBA" id="ARBA00022729"/>
    </source>
</evidence>
<dbReference type="STRING" id="46731.A0A3M6UUT4"/>
<dbReference type="Proteomes" id="UP000275408">
    <property type="component" value="Unassembled WGS sequence"/>
</dbReference>
<dbReference type="InterPro" id="IPR046791">
    <property type="entry name" value="Polycystin_dom"/>
</dbReference>
<keyword evidence="5 9" id="KW-1133">Transmembrane helix</keyword>
<dbReference type="PANTHER" id="PTHR10877">
    <property type="entry name" value="POLYCYSTIN FAMILY MEMBER"/>
    <property type="match status" value="1"/>
</dbReference>
<keyword evidence="7" id="KW-1015">Disulfide bond</keyword>
<dbReference type="PROSITE" id="PS50095">
    <property type="entry name" value="PLAT"/>
    <property type="match status" value="2"/>
</dbReference>
<dbReference type="SMART" id="SM00303">
    <property type="entry name" value="GPS"/>
    <property type="match status" value="1"/>
</dbReference>
<dbReference type="Gene3D" id="2.60.220.50">
    <property type="match status" value="1"/>
</dbReference>
<evidence type="ECO:0000256" key="9">
    <source>
        <dbReference type="SAM" id="Phobius"/>
    </source>
</evidence>
<feature type="domain" description="PLAT" evidence="10">
    <location>
        <begin position="100"/>
        <end position="220"/>
    </location>
</feature>
<feature type="transmembrane region" description="Helical" evidence="9">
    <location>
        <begin position="55"/>
        <end position="75"/>
    </location>
</feature>
<evidence type="ECO:0000259" key="11">
    <source>
        <dbReference type="PROSITE" id="PS50221"/>
    </source>
</evidence>
<feature type="transmembrane region" description="Helical" evidence="9">
    <location>
        <begin position="1208"/>
        <end position="1226"/>
    </location>
</feature>
<dbReference type="InterPro" id="IPR013122">
    <property type="entry name" value="PKD1_2_channel"/>
</dbReference>
<feature type="transmembrane region" description="Helical" evidence="9">
    <location>
        <begin position="1495"/>
        <end position="1514"/>
    </location>
</feature>
<evidence type="ECO:0000313" key="12">
    <source>
        <dbReference type="EMBL" id="RMX57367.1"/>
    </source>
</evidence>
<sequence>MKCIDLQASRESNHSSLKCLCNHLTAFGGDILVAPNIIDFQLVQQAFDNVDPDDLLVLITLCSTFLLYVIVLVKARMADKVDASKDGPLIPLAAHQNGDYKYEVSITTGGWKNCGTTANISMILHGNENTSDVIKLTCDIPCERKLFAEGNTDNFLIRQEMSLGEIISVQIGHDISGKDPSWFISEILAVDCQRGQRWLFSCNRWLALERDDGQTTRRFYADDCKEGEKFKRKFSALRRNGFAHDHLWLSVIRKQPRNPFTRVQRASCCWSLLLLSMVTSAMFYETEDLKQRKIQIGPFSLTPSQLVIALESALVVVPAGLLIVLLFRKSEPRRNSQGNRYQLGKSKREGRCLLPHFFVYIAWFLCVSIAITSALFTVFYSLMWGGEKSSRWLTSVLLSLTGELLVIQPVKIIIASAILALRYRSGGKSTNKSYLTDASNNLDLPSIDVEHGRKYRKNKRKMYAFMKELLFSLTFFVLLLTVCYGDKSRQGYHLRVAIESEVQYFDNVGRYKMISYNFNPYMSDSSSQRIKSKVVSLVLKDNTGKALNTTNLLSDIEIDIPVSNYHPEDSPRPDHFLNPRRMQYHVIIVREVNNTMKMTITTEATASITVYVKYAEQPTETSYDMVINLSDEKRLNSRNDDCEFRGICSHSIVMKCRYSGKYYVGLWKNSESRTELSKSRGRRSILPKQAMREKCVRFKDPPPTVAPQVEYVSLVPQYDFDKSVNYSLQVETIWCAFWSDTEQRWTSKGCKVSRESNHSSLKCLCNHLTAFGGDILVAPNTIDFQLVQQAFDNVDPDDLLVLITLCSTFLVYFLVLIKARRADKVDASKDSPLIPLAAHQNGDYKYELSITTGGWKNCGTTANISMILHGTENTSDVIKLKCDIPCERTLFAEGNTDNFFIRQEMPLGEIISLQIGHDISGEDPSWFISEILAVDCQRGRRWLFSCYRWLALERDDGQTTRIFYADDCKEGEKFRRKFSALRRNGFADDHLWLSVIRKQPRNPFTRVQRASCCWSLLLLSMVTSAMFYETEDLKQRKILIGPFSLTPSQLVIALESVLVVVPASLLIVLLFRKSEPRRNSQGNRYQLGKSKREGRCLLPHFFVYIAWFLCVSIAITSALFTVFYSLMWGGEKSSRWLTSVLLSLTGEVLVIQPVKIIIASAVLALRYRSGGKSTNKSYLTDASENLDLSSIDVERAGQYRKNKRKMYAFTKELLFSLIFLVILLIVCYGDKSRQRYHLRAAIESEVQYFDNVGRYKITNVAQFWRWLEDAFVPAIFSEGWYKDQEEKGLKYIRNGRSTLVGMPRLRQLRVMKDSCVFQQIFKSMFTYCYGPFTKNGEDKRTWIDQNSSSALCPENWEYNGNVGSDTWGRFAVYSGGGYIANLGYNKFTAKRIVKDLKENNWIDRQTRAVLVEFSLYNPPSNLLAVITYYFEVLPSGFAGIFKSYGILSLSATNPQAHNIYLLFAFLFGILLVCFFILECIKLCRQSCLYFKSGWNWLNMLQIVTASSALFLQWMKTKAAKITLFKLKENPFVPIGFHEVLLWSYLENLVICIASVIATLRLLKCFYFVPQIIVFSWTLRRSFLSISSFFLIFMVVAIAHSFLGVIAFGTNIYMFSSFIDAISSQFLMLLGKNIPVNELISTNPILGRFFFFSFVASTTIIIVNTFIATINEHYASSNSDKGGEDLELAQFITDRISYTLFGQKSNRNQPWAEQKNHELFGSEIIAENCSPEETTPSTLSSTPHRSRTPKLSFKLDAAEYESLQLR</sequence>
<dbReference type="GO" id="GO:0050982">
    <property type="term" value="P:detection of mechanical stimulus"/>
    <property type="evidence" value="ECO:0007669"/>
    <property type="project" value="TreeGrafter"/>
</dbReference>
<evidence type="ECO:0000259" key="10">
    <source>
        <dbReference type="PROSITE" id="PS50095"/>
    </source>
</evidence>
<dbReference type="PROSITE" id="PS50221">
    <property type="entry name" value="GAIN_B"/>
    <property type="match status" value="1"/>
</dbReference>
<keyword evidence="6 9" id="KW-0472">Membrane</keyword>
<dbReference type="OrthoDB" id="444119at2759"/>
<name>A0A3M6UUT4_POCDA</name>
<evidence type="ECO:0000256" key="8">
    <source>
        <dbReference type="PROSITE-ProRule" id="PRU00152"/>
    </source>
</evidence>
<feature type="transmembrane region" description="Helical" evidence="9">
    <location>
        <begin position="304"/>
        <end position="327"/>
    </location>
</feature>
<feature type="transmembrane region" description="Helical" evidence="9">
    <location>
        <begin position="1148"/>
        <end position="1167"/>
    </location>
</feature>
<feature type="transmembrane region" description="Helical" evidence="9">
    <location>
        <begin position="404"/>
        <end position="423"/>
    </location>
</feature>
<evidence type="ECO:0000256" key="5">
    <source>
        <dbReference type="ARBA" id="ARBA00022989"/>
    </source>
</evidence>
<feature type="transmembrane region" description="Helical" evidence="9">
    <location>
        <begin position="357"/>
        <end position="384"/>
    </location>
</feature>
<feature type="transmembrane region" description="Helical" evidence="9">
    <location>
        <begin position="1007"/>
        <end position="1028"/>
    </location>
</feature>
<dbReference type="Gene3D" id="1.10.287.70">
    <property type="match status" value="1"/>
</dbReference>
<dbReference type="GO" id="GO:0016020">
    <property type="term" value="C:membrane"/>
    <property type="evidence" value="ECO:0007669"/>
    <property type="project" value="UniProtKB-SubCell"/>
</dbReference>
<reference evidence="12 13" key="1">
    <citation type="journal article" date="2018" name="Sci. Rep.">
        <title>Comparative analysis of the Pocillopora damicornis genome highlights role of immune system in coral evolution.</title>
        <authorList>
            <person name="Cunning R."/>
            <person name="Bay R.A."/>
            <person name="Gillette P."/>
            <person name="Baker A.C."/>
            <person name="Traylor-Knowles N."/>
        </authorList>
    </citation>
    <scope>NUCLEOTIDE SEQUENCE [LARGE SCALE GENOMIC DNA]</scope>
    <source>
        <strain evidence="12">RSMAS</strain>
        <tissue evidence="12">Whole animal</tissue>
    </source>
</reference>
<evidence type="ECO:0000313" key="13">
    <source>
        <dbReference type="Proteomes" id="UP000275408"/>
    </source>
</evidence>
<feature type="transmembrane region" description="Helical" evidence="9">
    <location>
        <begin position="463"/>
        <end position="482"/>
    </location>
</feature>
<feature type="transmembrane region" description="Helical" evidence="9">
    <location>
        <begin position="263"/>
        <end position="284"/>
    </location>
</feature>
<dbReference type="GO" id="GO:0005262">
    <property type="term" value="F:calcium channel activity"/>
    <property type="evidence" value="ECO:0007669"/>
    <property type="project" value="TreeGrafter"/>
</dbReference>
<evidence type="ECO:0000256" key="1">
    <source>
        <dbReference type="ARBA" id="ARBA00004141"/>
    </source>
</evidence>
<dbReference type="SUPFAM" id="SSF49723">
    <property type="entry name" value="Lipase/lipooxygenase domain (PLAT/LH2 domain)"/>
    <property type="match status" value="2"/>
</dbReference>
<protein>
    <recommendedName>
        <fullName evidence="14">PLAT domain-containing protein</fullName>
    </recommendedName>
</protein>
<dbReference type="InterPro" id="IPR051223">
    <property type="entry name" value="Polycystin"/>
</dbReference>
<feature type="transmembrane region" description="Helical" evidence="9">
    <location>
        <begin position="1048"/>
        <end position="1071"/>
    </location>
</feature>
<dbReference type="Pfam" id="PF01825">
    <property type="entry name" value="GPS"/>
    <property type="match status" value="1"/>
</dbReference>
<dbReference type="Pfam" id="PF01477">
    <property type="entry name" value="PLAT"/>
    <property type="match status" value="2"/>
</dbReference>
<feature type="transmembrane region" description="Helical" evidence="9">
    <location>
        <begin position="799"/>
        <end position="817"/>
    </location>
</feature>
<dbReference type="InterPro" id="IPR057244">
    <property type="entry name" value="GAIN_B"/>
</dbReference>
<comment type="subcellular location">
    <subcellularLocation>
        <location evidence="1">Membrane</location>
        <topology evidence="1">Multi-pass membrane protein</topology>
    </subcellularLocation>
</comment>
<proteinExistence type="inferred from homology"/>
<organism evidence="12 13">
    <name type="scientific">Pocillopora damicornis</name>
    <name type="common">Cauliflower coral</name>
    <name type="synonym">Millepora damicornis</name>
    <dbReference type="NCBI Taxonomy" id="46731"/>
    <lineage>
        <taxon>Eukaryota</taxon>
        <taxon>Metazoa</taxon>
        <taxon>Cnidaria</taxon>
        <taxon>Anthozoa</taxon>
        <taxon>Hexacorallia</taxon>
        <taxon>Scleractinia</taxon>
        <taxon>Astrocoeniina</taxon>
        <taxon>Pocilloporidae</taxon>
        <taxon>Pocillopora</taxon>
    </lineage>
</organism>
<feature type="transmembrane region" description="Helical" evidence="9">
    <location>
        <begin position="1101"/>
        <end position="1128"/>
    </location>
</feature>